<dbReference type="InterPro" id="IPR011417">
    <property type="entry name" value="ANTH_dom"/>
</dbReference>
<dbReference type="GO" id="GO:0051015">
    <property type="term" value="F:actin filament binding"/>
    <property type="evidence" value="ECO:0007669"/>
    <property type="project" value="TreeGrafter"/>
</dbReference>
<comment type="subcellular location">
    <subcellularLocation>
        <location evidence="1">Cytoplasm</location>
    </subcellularLocation>
</comment>
<dbReference type="GO" id="GO:0035615">
    <property type="term" value="F:clathrin adaptor activity"/>
    <property type="evidence" value="ECO:0007669"/>
    <property type="project" value="TreeGrafter"/>
</dbReference>
<feature type="coiled-coil region" evidence="7">
    <location>
        <begin position="856"/>
        <end position="892"/>
    </location>
</feature>
<dbReference type="GO" id="GO:0048268">
    <property type="term" value="P:clathrin coat assembly"/>
    <property type="evidence" value="ECO:0007669"/>
    <property type="project" value="TreeGrafter"/>
</dbReference>
<reference evidence="10" key="3">
    <citation type="submission" date="2025-08" db="UniProtKB">
        <authorList>
            <consortium name="Ensembl"/>
        </authorList>
    </citation>
    <scope>IDENTIFICATION</scope>
    <source>
        <strain evidence="10">JP 163 A</strain>
    </source>
</reference>
<keyword evidence="3" id="KW-0963">Cytoplasm</keyword>
<proteinExistence type="inferred from homology"/>
<dbReference type="Ensembl" id="ENSXMAT00000038928.1">
    <property type="protein sequence ID" value="ENSXMAP00000025015.1"/>
    <property type="gene ID" value="ENSXMAG00000019203.2"/>
</dbReference>
<evidence type="ECO:0000256" key="2">
    <source>
        <dbReference type="ARBA" id="ARBA00010135"/>
    </source>
</evidence>
<dbReference type="FunFam" id="1.20.5.1700:FF:000002">
    <property type="entry name" value="Huntingtin interacting protein 1"/>
    <property type="match status" value="1"/>
</dbReference>
<feature type="domain" description="I/LWEQ" evidence="9">
    <location>
        <begin position="647"/>
        <end position="897"/>
    </location>
</feature>
<feature type="coiled-coil region" evidence="7">
    <location>
        <begin position="377"/>
        <end position="428"/>
    </location>
</feature>
<dbReference type="GO" id="GO:0030136">
    <property type="term" value="C:clathrin-coated vesicle"/>
    <property type="evidence" value="ECO:0007669"/>
    <property type="project" value="TreeGrafter"/>
</dbReference>
<dbReference type="GO" id="GO:0043325">
    <property type="term" value="F:phosphatidylinositol-3,4-bisphosphate binding"/>
    <property type="evidence" value="ECO:0007669"/>
    <property type="project" value="TreeGrafter"/>
</dbReference>
<dbReference type="GO" id="GO:0007015">
    <property type="term" value="P:actin filament organization"/>
    <property type="evidence" value="ECO:0007669"/>
    <property type="project" value="TreeGrafter"/>
</dbReference>
<feature type="coiled-coil region" evidence="7">
    <location>
        <begin position="457"/>
        <end position="484"/>
    </location>
</feature>
<dbReference type="InterPro" id="IPR035964">
    <property type="entry name" value="I/LWEQ_dom_sf"/>
</dbReference>
<dbReference type="SUPFAM" id="SSF109885">
    <property type="entry name" value="I/LWEQ domain"/>
    <property type="match status" value="1"/>
</dbReference>
<evidence type="ECO:0000256" key="3">
    <source>
        <dbReference type="ARBA" id="ARBA00022490"/>
    </source>
</evidence>
<evidence type="ECO:0000256" key="1">
    <source>
        <dbReference type="ARBA" id="ARBA00004496"/>
    </source>
</evidence>
<dbReference type="Gene3D" id="1.20.5.1700">
    <property type="match status" value="1"/>
</dbReference>
<dbReference type="Pfam" id="PF16515">
    <property type="entry name" value="HIP1_clath_bdg"/>
    <property type="match status" value="1"/>
</dbReference>
<reference evidence="10" key="4">
    <citation type="submission" date="2025-09" db="UniProtKB">
        <authorList>
            <consortium name="Ensembl"/>
        </authorList>
    </citation>
    <scope>IDENTIFICATION</scope>
    <source>
        <strain evidence="10">JP 163 A</strain>
    </source>
</reference>
<evidence type="ECO:0000313" key="11">
    <source>
        <dbReference type="Proteomes" id="UP000002852"/>
    </source>
</evidence>
<keyword evidence="6" id="KW-0009">Actin-binding</keyword>
<dbReference type="SMART" id="SM00307">
    <property type="entry name" value="ILWEQ"/>
    <property type="match status" value="1"/>
</dbReference>
<evidence type="ECO:0000256" key="6">
    <source>
        <dbReference type="ARBA" id="ARBA00023203"/>
    </source>
</evidence>
<dbReference type="Proteomes" id="UP000002852">
    <property type="component" value="Unassembled WGS sequence"/>
</dbReference>
<evidence type="ECO:0000313" key="10">
    <source>
        <dbReference type="Ensembl" id="ENSXMAP00000025015.1"/>
    </source>
</evidence>
<dbReference type="GO" id="GO:0080025">
    <property type="term" value="F:phosphatidylinositol-3,5-bisphosphate binding"/>
    <property type="evidence" value="ECO:0007669"/>
    <property type="project" value="TreeGrafter"/>
</dbReference>
<sequence length="972" mass="108924">ATTAEVAPKEKYVRNIILGTHKEGGATTFWSYVPNLPLSSQSLVSWKVCYLLHKVLREGHRNVRACRVTCDVLQQHKVIPGNLEASDDTLEREAGTDMTKMDANGAKSTTPAGQCRLTPLIPLILDCSYLYHFSVRLLFKLHSRISADALLGHRERFRDLFTSLTQFFNRAREIEFFKSIIQIPDLPDGPPNFLRAAALAEYKKPVVLMPGEDRPEEDEADTQPELRETTQMSQVQMGGPEASLDYRDTDGKGYKREPEALKPEVELIKSEAQKCMIELKSQVNRLEAELEEQRSHKQVALVENEHLRMEVEALRSANVANVGAQIGYKEADSRAQAAEVRFTQLKERHAELVTSHADLMKKNAETVKMLSGTKVAQDDLLRAKQQLESEVENLRLEKRNTSHQQQEVDRLNKELLEQRAEMAVLRSTLESKEKVTPKSNTLLQSKEMSGTQLSSTLAGLQAEKDALLRSVRDQEAELSSLRQQALLHHSTLEQERQRSSMELGSLLSQMQQQLTQKLQDEQFCLLQCAVVEAEGIILDAVAKLDDPVHVRCISSPDYLINRAEITLGSIDKMQQSHMVYLGNRNDASGLLRAVTQFSHLAADTIVNGSATSHSAPVDHANGLTDSCRECAGHCLQYLNDLKSQANLQRANPSAIRYTVQRILAMGQELRPKGQDVLKEELGSMVDKEMVATSTAIEEAVLRMDVRTKFTQCCFSYRAVHILVTAATDLQKDIVEGGRGAASVTDFYAKNSRWTEGLISASKAVGWGATQLLDSADRVVGEKGSYEELIASSHEIAASTAQLVAASKVKADRNNKKLYTLQQASRHVNDMAAVVVTSTKHGQQQISDHGVMDFSGMSLIKLKKEEMEAQVKVLQLENQLEQERVRLGELRKRHYELGAPGEVTCDSGGDSEQVGRFLHITIEFEEEQTDQSCGSDATKRLLGFCRMFETRTLLKTRRKIFTFPFQQQRRRHF</sequence>
<reference evidence="11" key="2">
    <citation type="journal article" date="2013" name="Nat. Genet.">
        <title>The genome of the platyfish, Xiphophorus maculatus, provides insights into evolutionary adaptation and several complex traits.</title>
        <authorList>
            <person name="Schartl M."/>
            <person name="Walter R.B."/>
            <person name="Shen Y."/>
            <person name="Garcia T."/>
            <person name="Catchen J."/>
            <person name="Amores A."/>
            <person name="Braasch I."/>
            <person name="Chalopin D."/>
            <person name="Volff J.N."/>
            <person name="Lesch K.P."/>
            <person name="Bisazza A."/>
            <person name="Minx P."/>
            <person name="Hillier L."/>
            <person name="Wilson R.K."/>
            <person name="Fuerstenberg S."/>
            <person name="Boore J."/>
            <person name="Searle S."/>
            <person name="Postlethwait J.H."/>
            <person name="Warren W.C."/>
        </authorList>
    </citation>
    <scope>NUCLEOTIDE SEQUENCE [LARGE SCALE GENOMIC DNA]</scope>
    <source>
        <strain evidence="11">JP 163 A</strain>
    </source>
</reference>
<dbReference type="InterPro" id="IPR030224">
    <property type="entry name" value="Sla2_fam"/>
</dbReference>
<keyword evidence="4" id="KW-0254">Endocytosis</keyword>
<evidence type="ECO:0000256" key="4">
    <source>
        <dbReference type="ARBA" id="ARBA00022583"/>
    </source>
</evidence>
<dbReference type="GO" id="GO:0006897">
    <property type="term" value="P:endocytosis"/>
    <property type="evidence" value="ECO:0007669"/>
    <property type="project" value="UniProtKB-KW"/>
</dbReference>
<feature type="compositionally biased region" description="Basic and acidic residues" evidence="8">
    <location>
        <begin position="244"/>
        <end position="255"/>
    </location>
</feature>
<dbReference type="SUPFAM" id="SSF48464">
    <property type="entry name" value="ENTH/VHS domain"/>
    <property type="match status" value="1"/>
</dbReference>
<dbReference type="Gene3D" id="1.20.1410.10">
    <property type="entry name" value="I/LWEQ domain"/>
    <property type="match status" value="1"/>
</dbReference>
<evidence type="ECO:0000256" key="7">
    <source>
        <dbReference type="SAM" id="Coils"/>
    </source>
</evidence>
<evidence type="ECO:0000256" key="5">
    <source>
        <dbReference type="ARBA" id="ARBA00023054"/>
    </source>
</evidence>
<dbReference type="STRING" id="8083.ENSXMAP00000025015"/>
<dbReference type="InParanoid" id="A0A3B5Q1N8"/>
<comment type="similarity">
    <text evidence="2">Belongs to the SLA2 family.</text>
</comment>
<dbReference type="PANTHER" id="PTHR10407">
    <property type="entry name" value="HUNTINGTIN INTERACTING PROTEIN 1"/>
    <property type="match status" value="1"/>
</dbReference>
<evidence type="ECO:0000259" key="9">
    <source>
        <dbReference type="PROSITE" id="PS50945"/>
    </source>
</evidence>
<name>A0A3B5Q1N8_XIPMA</name>
<dbReference type="Gene3D" id="6.10.250.920">
    <property type="match status" value="1"/>
</dbReference>
<protein>
    <submittedName>
        <fullName evidence="10">Huntingtin interacting protein 1 related</fullName>
    </submittedName>
</protein>
<dbReference type="Pfam" id="PF01608">
    <property type="entry name" value="I_LWEQ"/>
    <property type="match status" value="1"/>
</dbReference>
<dbReference type="Gene3D" id="1.25.40.90">
    <property type="match status" value="1"/>
</dbReference>
<dbReference type="Pfam" id="PF07651">
    <property type="entry name" value="ANTH"/>
    <property type="match status" value="2"/>
</dbReference>
<dbReference type="InterPro" id="IPR008942">
    <property type="entry name" value="ENTH_VHS"/>
</dbReference>
<accession>A0A3B5Q1N8</accession>
<dbReference type="InterPro" id="IPR002558">
    <property type="entry name" value="ILWEQ_dom"/>
</dbReference>
<dbReference type="InterPro" id="IPR032422">
    <property type="entry name" value="HIP1_clath-bd"/>
</dbReference>
<evidence type="ECO:0000256" key="8">
    <source>
        <dbReference type="SAM" id="MobiDB-lite"/>
    </source>
</evidence>
<dbReference type="PANTHER" id="PTHR10407:SF10">
    <property type="entry name" value="HUNTINGTIN-INTERACTING PROTEIN 1-RELATED PROTEIN"/>
    <property type="match status" value="1"/>
</dbReference>
<dbReference type="GeneTree" id="ENSGT00940000153594"/>
<feature type="coiled-coil region" evidence="7">
    <location>
        <begin position="269"/>
        <end position="303"/>
    </location>
</feature>
<dbReference type="OMA" id="VCQLFQY"/>
<dbReference type="GO" id="GO:0030864">
    <property type="term" value="C:cortical actin cytoskeleton"/>
    <property type="evidence" value="ECO:0007669"/>
    <property type="project" value="TreeGrafter"/>
</dbReference>
<organism evidence="10 11">
    <name type="scientific">Xiphophorus maculatus</name>
    <name type="common">Southern platyfish</name>
    <name type="synonym">Platypoecilus maculatus</name>
    <dbReference type="NCBI Taxonomy" id="8083"/>
    <lineage>
        <taxon>Eukaryota</taxon>
        <taxon>Metazoa</taxon>
        <taxon>Chordata</taxon>
        <taxon>Craniata</taxon>
        <taxon>Vertebrata</taxon>
        <taxon>Euteleostomi</taxon>
        <taxon>Actinopterygii</taxon>
        <taxon>Neopterygii</taxon>
        <taxon>Teleostei</taxon>
        <taxon>Neoteleostei</taxon>
        <taxon>Acanthomorphata</taxon>
        <taxon>Ovalentaria</taxon>
        <taxon>Atherinomorphae</taxon>
        <taxon>Cyprinodontiformes</taxon>
        <taxon>Poeciliidae</taxon>
        <taxon>Poeciliinae</taxon>
        <taxon>Xiphophorus</taxon>
    </lineage>
</organism>
<dbReference type="PROSITE" id="PS50945">
    <property type="entry name" value="I_LWEQ"/>
    <property type="match status" value="1"/>
</dbReference>
<keyword evidence="11" id="KW-1185">Reference proteome</keyword>
<dbReference type="AlphaFoldDB" id="A0A3B5Q1N8"/>
<feature type="region of interest" description="Disordered" evidence="8">
    <location>
        <begin position="211"/>
        <end position="255"/>
    </location>
</feature>
<dbReference type="GO" id="GO:0032051">
    <property type="term" value="F:clathrin light chain binding"/>
    <property type="evidence" value="ECO:0007669"/>
    <property type="project" value="TreeGrafter"/>
</dbReference>
<keyword evidence="5 7" id="KW-0175">Coiled coil</keyword>
<reference evidence="11" key="1">
    <citation type="submission" date="2012-01" db="EMBL/GenBank/DDBJ databases">
        <authorList>
            <person name="Walter R."/>
            <person name="Schartl M."/>
            <person name="Warren W."/>
        </authorList>
    </citation>
    <scope>NUCLEOTIDE SEQUENCE [LARGE SCALE GENOMIC DNA]</scope>
    <source>
        <strain evidence="11">JP 163 A</strain>
    </source>
</reference>